<feature type="domain" description="C2H2-type" evidence="11">
    <location>
        <begin position="255"/>
        <end position="273"/>
    </location>
</feature>
<sequence length="827" mass="92981">MQREEKPSLLLSFHTEPKQEPPDCDSESQCSLVDSEMTSVKQEDCRTLGLNVVIKDEEEEEKIGDLINRDETPEEDSITVSGKKQNEDYQENRSHHCPHCEESFLSLSTFKAHINKHTREKHSCSDCGKYFITTDELTGHQRVHTGEKPYSCSDCGKGFSKLSNLKIHQRIHTGEKPYSCSTCGKGFITSANLTIHQRAHTDEMPEEEAFPTSEEKQQEDNNDERFHHCPHCEKSFSSISNFKRHINIHTGERPYSCSDCGKGFITLSHLTRHPCVPCVEGCSPRPVRYTARQVLDLIRNIDELESEGEPCVDIEENEDEGGGDLQIESDSESESEIESACDSLQEPARDGTVWVQPTDGSPLEKIKVWNIVRETPGPTPYAQENVKSPLSSFLCLFDTEMLQSIRTHTLAEAKRNSAERFELTDEELKAFIGLLYIRGITGGKSMNLEDYWSADLGNSIFKETMSRQKFRDIMHYLRFDDRSTRAARIETDKFAMISEIFDKFVKNCVASYKPSANITVGRQLFPSKARCGFTQYMANKPDKFGIKFWIAAEVETKYMLNALPYLGKDHSRLAGQRLSDNVVMRLMEPFLGKGRNVTTDNFFTSLPLAGNLLANKTTIVGSMNKNSREMPPCTRAQSAKYSTKVLKAGSATLTIYQAKAKDKVCVLSTMHQAVGIDSGAKKLPETVAHYHSTKCGVDTVDQMARMYSVKGGSRRWPVAVFYNILDLAGINAHILYKQCANTTISRRRFILELAKELCADQIMSRAAGAAAHKRLLTDTPSPPMKRRRCQVGRCAGNKTNDICQTCKRLVCGKCTQTAITFCIVCGH</sequence>
<reference evidence="13" key="1">
    <citation type="journal article" date="2014" name="PLoS ONE">
        <title>The genome and linkage map of the northern pike (Esox lucius): conserved synteny revealed between the salmonid sister group and the Neoteleostei.</title>
        <authorList>
            <person name="Rondeau E.B."/>
            <person name="Minkley D.R."/>
            <person name="Leong J.S."/>
            <person name="Messmer A.M."/>
            <person name="Jantzen J.R."/>
            <person name="von Schalburg K.R."/>
            <person name="Lemon C."/>
            <person name="Bird N.H."/>
            <person name="Koop B.F."/>
        </authorList>
    </citation>
    <scope>NUCLEOTIDE SEQUENCE</scope>
</reference>
<evidence type="ECO:0000256" key="7">
    <source>
        <dbReference type="ARBA" id="ARBA00023125"/>
    </source>
</evidence>
<dbReference type="GO" id="GO:0008270">
    <property type="term" value="F:zinc ion binding"/>
    <property type="evidence" value="ECO:0007669"/>
    <property type="project" value="UniProtKB-KW"/>
</dbReference>
<comment type="subcellular location">
    <subcellularLocation>
        <location evidence="1">Nucleus</location>
    </subcellularLocation>
</comment>
<feature type="region of interest" description="Disordered" evidence="10">
    <location>
        <begin position="199"/>
        <end position="224"/>
    </location>
</feature>
<dbReference type="FunFam" id="3.30.160.60:FF:001498">
    <property type="entry name" value="Zinc finger protein 404"/>
    <property type="match status" value="1"/>
</dbReference>
<dbReference type="SMART" id="SM00355">
    <property type="entry name" value="ZnF_C2H2"/>
    <property type="match status" value="6"/>
</dbReference>
<protein>
    <recommendedName>
        <fullName evidence="11">C2H2-type domain-containing protein</fullName>
    </recommendedName>
</protein>
<keyword evidence="8" id="KW-0539">Nucleus</keyword>
<dbReference type="PANTHER" id="PTHR46599">
    <property type="entry name" value="PIGGYBAC TRANSPOSABLE ELEMENT-DERIVED PROTEIN 4"/>
    <property type="match status" value="1"/>
</dbReference>
<feature type="domain" description="C2H2-type" evidence="11">
    <location>
        <begin position="150"/>
        <end position="177"/>
    </location>
</feature>
<dbReference type="InterPro" id="IPR036236">
    <property type="entry name" value="Znf_C2H2_sf"/>
</dbReference>
<accession>A0A6Q2XUH9</accession>
<dbReference type="AlphaFoldDB" id="A0A6Q2XUH9"/>
<dbReference type="Ensembl" id="ENSELUT00000073303.2">
    <property type="protein sequence ID" value="ENSELUP00000056715.2"/>
    <property type="gene ID" value="ENSELUG00000029496.2"/>
</dbReference>
<keyword evidence="7" id="KW-0238">DNA-binding</keyword>
<evidence type="ECO:0000256" key="5">
    <source>
        <dbReference type="ARBA" id="ARBA00022771"/>
    </source>
</evidence>
<dbReference type="FunFam" id="3.30.160.60:FF:000295">
    <property type="entry name" value="zinc finger protein 19"/>
    <property type="match status" value="1"/>
</dbReference>
<dbReference type="FunFam" id="3.30.160.60:FF:001954">
    <property type="entry name" value="Zinc finger protein 787"/>
    <property type="match status" value="1"/>
</dbReference>
<evidence type="ECO:0000256" key="8">
    <source>
        <dbReference type="ARBA" id="ARBA00023242"/>
    </source>
</evidence>
<evidence type="ECO:0000256" key="2">
    <source>
        <dbReference type="ARBA" id="ARBA00006991"/>
    </source>
</evidence>
<dbReference type="Pfam" id="PF00096">
    <property type="entry name" value="zf-C2H2"/>
    <property type="match status" value="5"/>
</dbReference>
<name>A0A6Q2XUH9_ESOLU</name>
<dbReference type="GO" id="GO:0003677">
    <property type="term" value="F:DNA binding"/>
    <property type="evidence" value="ECO:0007669"/>
    <property type="project" value="UniProtKB-KW"/>
</dbReference>
<dbReference type="PROSITE" id="PS50157">
    <property type="entry name" value="ZINC_FINGER_C2H2_2"/>
    <property type="match status" value="6"/>
</dbReference>
<feature type="domain" description="C2H2-type" evidence="11">
    <location>
        <begin position="227"/>
        <end position="254"/>
    </location>
</feature>
<feature type="region of interest" description="Disordered" evidence="10">
    <location>
        <begin position="1"/>
        <end position="29"/>
    </location>
</feature>
<dbReference type="GeneTree" id="ENSGT00940000172289"/>
<reference evidence="12" key="2">
    <citation type="submission" date="2020-02" db="EMBL/GenBank/DDBJ databases">
        <title>Esox lucius (northern pike) genome, fEsoLuc1, primary haplotype.</title>
        <authorList>
            <person name="Myers G."/>
            <person name="Karagic N."/>
            <person name="Meyer A."/>
            <person name="Pippel M."/>
            <person name="Reichard M."/>
            <person name="Winkler S."/>
            <person name="Tracey A."/>
            <person name="Sims Y."/>
            <person name="Howe K."/>
            <person name="Rhie A."/>
            <person name="Formenti G."/>
            <person name="Durbin R."/>
            <person name="Fedrigo O."/>
            <person name="Jarvis E.D."/>
        </authorList>
    </citation>
    <scope>NUCLEOTIDE SEQUENCE [LARGE SCALE GENOMIC DNA]</scope>
</reference>
<evidence type="ECO:0000259" key="11">
    <source>
        <dbReference type="PROSITE" id="PS50157"/>
    </source>
</evidence>
<proteinExistence type="inferred from homology"/>
<dbReference type="InterPro" id="IPR013087">
    <property type="entry name" value="Znf_C2H2_type"/>
</dbReference>
<evidence type="ECO:0000256" key="1">
    <source>
        <dbReference type="ARBA" id="ARBA00004123"/>
    </source>
</evidence>
<dbReference type="PANTHER" id="PTHR46599:SF6">
    <property type="entry name" value="DUAL SPECIFICITY PHOSPHATASE 26"/>
    <property type="match status" value="1"/>
</dbReference>
<keyword evidence="5 9" id="KW-0863">Zinc-finger</keyword>
<feature type="domain" description="C2H2-type" evidence="11">
    <location>
        <begin position="178"/>
        <end position="205"/>
    </location>
</feature>
<evidence type="ECO:0000313" key="12">
    <source>
        <dbReference type="Ensembl" id="ENSELUP00000056715.2"/>
    </source>
</evidence>
<dbReference type="Bgee" id="ENSELUG00000029496">
    <property type="expression patterns" value="Expressed in liver and 13 other cell types or tissues"/>
</dbReference>
<keyword evidence="4" id="KW-0677">Repeat</keyword>
<keyword evidence="13" id="KW-1185">Reference proteome</keyword>
<reference evidence="12" key="4">
    <citation type="submission" date="2025-09" db="UniProtKB">
        <authorList>
            <consortium name="Ensembl"/>
        </authorList>
    </citation>
    <scope>IDENTIFICATION</scope>
</reference>
<dbReference type="SUPFAM" id="SSF57667">
    <property type="entry name" value="beta-beta-alpha zinc fingers"/>
    <property type="match status" value="4"/>
</dbReference>
<evidence type="ECO:0000256" key="9">
    <source>
        <dbReference type="PROSITE-ProRule" id="PRU00042"/>
    </source>
</evidence>
<feature type="domain" description="C2H2-type" evidence="11">
    <location>
        <begin position="122"/>
        <end position="149"/>
    </location>
</feature>
<dbReference type="InParanoid" id="A0A6Q2XUH9"/>
<dbReference type="InterPro" id="IPR029526">
    <property type="entry name" value="PGBD"/>
</dbReference>
<evidence type="ECO:0000256" key="3">
    <source>
        <dbReference type="ARBA" id="ARBA00022723"/>
    </source>
</evidence>
<dbReference type="FunFam" id="3.30.160.60:FF:000100">
    <property type="entry name" value="Zinc finger 45-like"/>
    <property type="match status" value="1"/>
</dbReference>
<feature type="compositionally biased region" description="Basic and acidic residues" evidence="10">
    <location>
        <begin position="213"/>
        <end position="224"/>
    </location>
</feature>
<evidence type="ECO:0000256" key="4">
    <source>
        <dbReference type="ARBA" id="ARBA00022737"/>
    </source>
</evidence>
<dbReference type="GO" id="GO:0005634">
    <property type="term" value="C:nucleus"/>
    <property type="evidence" value="ECO:0007669"/>
    <property type="project" value="UniProtKB-SubCell"/>
</dbReference>
<evidence type="ECO:0000256" key="6">
    <source>
        <dbReference type="ARBA" id="ARBA00022833"/>
    </source>
</evidence>
<reference evidence="12" key="3">
    <citation type="submission" date="2025-08" db="UniProtKB">
        <authorList>
            <consortium name="Ensembl"/>
        </authorList>
    </citation>
    <scope>IDENTIFICATION</scope>
</reference>
<dbReference type="OMA" id="CECTMAG"/>
<dbReference type="Gene3D" id="3.30.160.60">
    <property type="entry name" value="Classic Zinc Finger"/>
    <property type="match status" value="5"/>
</dbReference>
<dbReference type="OrthoDB" id="9986773at2759"/>
<dbReference type="Proteomes" id="UP000265140">
    <property type="component" value="Chromosome 20"/>
</dbReference>
<gene>
    <name evidence="12" type="primary">ZBTB17</name>
</gene>
<dbReference type="FunFam" id="3.30.160.60:FF:002004">
    <property type="entry name" value="Zinc finger protein 473"/>
    <property type="match status" value="1"/>
</dbReference>
<evidence type="ECO:0000256" key="10">
    <source>
        <dbReference type="SAM" id="MobiDB-lite"/>
    </source>
</evidence>
<organism evidence="12 13">
    <name type="scientific">Esox lucius</name>
    <name type="common">Northern pike</name>
    <dbReference type="NCBI Taxonomy" id="8010"/>
    <lineage>
        <taxon>Eukaryota</taxon>
        <taxon>Metazoa</taxon>
        <taxon>Chordata</taxon>
        <taxon>Craniata</taxon>
        <taxon>Vertebrata</taxon>
        <taxon>Euteleostomi</taxon>
        <taxon>Actinopterygii</taxon>
        <taxon>Neopterygii</taxon>
        <taxon>Teleostei</taxon>
        <taxon>Protacanthopterygii</taxon>
        <taxon>Esociformes</taxon>
        <taxon>Esocidae</taxon>
        <taxon>Esox</taxon>
    </lineage>
</organism>
<evidence type="ECO:0000313" key="13">
    <source>
        <dbReference type="Proteomes" id="UP000265140"/>
    </source>
</evidence>
<feature type="domain" description="C2H2-type" evidence="11">
    <location>
        <begin position="95"/>
        <end position="122"/>
    </location>
</feature>
<keyword evidence="6" id="KW-0862">Zinc</keyword>
<feature type="region of interest" description="Disordered" evidence="10">
    <location>
        <begin position="306"/>
        <end position="337"/>
    </location>
</feature>
<dbReference type="Pfam" id="PF13843">
    <property type="entry name" value="DDE_Tnp_1_7"/>
    <property type="match status" value="1"/>
</dbReference>
<keyword evidence="3" id="KW-0479">Metal-binding</keyword>
<comment type="similarity">
    <text evidence="2">Belongs to the krueppel C2H2-type zinc-finger protein family.</text>
</comment>
<dbReference type="PROSITE" id="PS00028">
    <property type="entry name" value="ZINC_FINGER_C2H2_1"/>
    <property type="match status" value="5"/>
</dbReference>